<keyword evidence="5 9" id="KW-0812">Transmembrane</keyword>
<dbReference type="PANTHER" id="PTHR35011:SF11">
    <property type="entry name" value="TRAP TRANSPORTER SMALL PERMEASE PROTEIN"/>
    <property type="match status" value="1"/>
</dbReference>
<sequence>MSRQHLCRSGLQLVGRIELAMTVLTLLAIVTIMLSQVFSRYLLGRPLIWAEELATYLLIWLAFLAASVTYKMRRHIAIRTYDGFAPARVRRVADSIINLIIAAVLVTVIFYIPDAMRTERLQSTVGLPVSIHLHWFFTVPTLVSFLSMTATAIFYAVDATMGGDAPILGTIPDPSLSDAIMGEELIVAEERR</sequence>
<protein>
    <recommendedName>
        <fullName evidence="9">TRAP transporter small permease protein</fullName>
    </recommendedName>
</protein>
<evidence type="ECO:0000256" key="6">
    <source>
        <dbReference type="ARBA" id="ARBA00022989"/>
    </source>
</evidence>
<dbReference type="OrthoDB" id="5878939at2"/>
<comment type="similarity">
    <text evidence="8 9">Belongs to the TRAP transporter small permease family.</text>
</comment>
<name>A0A5B8IRF3_9RHOB</name>
<evidence type="ECO:0000256" key="8">
    <source>
        <dbReference type="ARBA" id="ARBA00038436"/>
    </source>
</evidence>
<evidence type="ECO:0000256" key="2">
    <source>
        <dbReference type="ARBA" id="ARBA00022448"/>
    </source>
</evidence>
<comment type="subunit">
    <text evidence="9">The complex comprises the extracytoplasmic solute receptor protein and the two transmembrane proteins.</text>
</comment>
<keyword evidence="4 9" id="KW-0997">Cell inner membrane</keyword>
<evidence type="ECO:0000313" key="12">
    <source>
        <dbReference type="Proteomes" id="UP000318483"/>
    </source>
</evidence>
<gene>
    <name evidence="11" type="ORF">FPZ52_00270</name>
</gene>
<feature type="transmembrane region" description="Helical" evidence="9">
    <location>
        <begin position="92"/>
        <end position="113"/>
    </location>
</feature>
<dbReference type="GO" id="GO:0015740">
    <property type="term" value="P:C4-dicarboxylate transport"/>
    <property type="evidence" value="ECO:0007669"/>
    <property type="project" value="TreeGrafter"/>
</dbReference>
<evidence type="ECO:0000256" key="4">
    <source>
        <dbReference type="ARBA" id="ARBA00022519"/>
    </source>
</evidence>
<dbReference type="InterPro" id="IPR055348">
    <property type="entry name" value="DctQ"/>
</dbReference>
<keyword evidence="12" id="KW-1185">Reference proteome</keyword>
<evidence type="ECO:0000256" key="1">
    <source>
        <dbReference type="ARBA" id="ARBA00004429"/>
    </source>
</evidence>
<keyword evidence="2 9" id="KW-0813">Transport</keyword>
<feature type="transmembrane region" description="Helical" evidence="9">
    <location>
        <begin position="53"/>
        <end position="72"/>
    </location>
</feature>
<evidence type="ECO:0000256" key="9">
    <source>
        <dbReference type="RuleBase" id="RU369079"/>
    </source>
</evidence>
<proteinExistence type="inferred from homology"/>
<dbReference type="AlphaFoldDB" id="A0A5B8IRF3"/>
<reference evidence="11 12" key="1">
    <citation type="submission" date="2019-07" db="EMBL/GenBank/DDBJ databases">
        <title>Litoreibacter alkalisoli sp. nov., isolated from saline-alkaline soil.</title>
        <authorList>
            <person name="Wang S."/>
            <person name="Xu L."/>
            <person name="Xing Y.-T."/>
            <person name="Sun J.-Q."/>
        </authorList>
    </citation>
    <scope>NUCLEOTIDE SEQUENCE [LARGE SCALE GENOMIC DNA]</scope>
    <source>
        <strain evidence="11 12">LN3S51</strain>
    </source>
</reference>
<evidence type="ECO:0000256" key="5">
    <source>
        <dbReference type="ARBA" id="ARBA00022692"/>
    </source>
</evidence>
<dbReference type="GO" id="GO:0022857">
    <property type="term" value="F:transmembrane transporter activity"/>
    <property type="evidence" value="ECO:0007669"/>
    <property type="project" value="UniProtKB-UniRule"/>
</dbReference>
<dbReference type="Proteomes" id="UP000318483">
    <property type="component" value="Chromosome"/>
</dbReference>
<keyword evidence="3" id="KW-1003">Cell membrane</keyword>
<evidence type="ECO:0000313" key="11">
    <source>
        <dbReference type="EMBL" id="QDY68214.1"/>
    </source>
</evidence>
<comment type="subcellular location">
    <subcellularLocation>
        <location evidence="1 9">Cell inner membrane</location>
        <topology evidence="1 9">Multi-pass membrane protein</topology>
    </subcellularLocation>
</comment>
<keyword evidence="6 9" id="KW-1133">Transmembrane helix</keyword>
<organism evidence="11 12">
    <name type="scientific">Qingshengfaniella alkalisoli</name>
    <dbReference type="NCBI Taxonomy" id="2599296"/>
    <lineage>
        <taxon>Bacteria</taxon>
        <taxon>Pseudomonadati</taxon>
        <taxon>Pseudomonadota</taxon>
        <taxon>Alphaproteobacteria</taxon>
        <taxon>Rhodobacterales</taxon>
        <taxon>Paracoccaceae</taxon>
        <taxon>Qingshengfaniella</taxon>
    </lineage>
</organism>
<dbReference type="GO" id="GO:0005886">
    <property type="term" value="C:plasma membrane"/>
    <property type="evidence" value="ECO:0007669"/>
    <property type="project" value="UniProtKB-SubCell"/>
</dbReference>
<dbReference type="RefSeq" id="WP_146362621.1">
    <property type="nucleotide sequence ID" value="NZ_CP042261.1"/>
</dbReference>
<dbReference type="PANTHER" id="PTHR35011">
    <property type="entry name" value="2,3-DIKETO-L-GULONATE TRAP TRANSPORTER SMALL PERMEASE PROTEIN YIAM"/>
    <property type="match status" value="1"/>
</dbReference>
<dbReference type="InterPro" id="IPR007387">
    <property type="entry name" value="TRAP_DctQ"/>
</dbReference>
<evidence type="ECO:0000256" key="7">
    <source>
        <dbReference type="ARBA" id="ARBA00023136"/>
    </source>
</evidence>
<dbReference type="EMBL" id="CP042261">
    <property type="protein sequence ID" value="QDY68214.1"/>
    <property type="molecule type" value="Genomic_DNA"/>
</dbReference>
<evidence type="ECO:0000256" key="3">
    <source>
        <dbReference type="ARBA" id="ARBA00022475"/>
    </source>
</evidence>
<keyword evidence="7 9" id="KW-0472">Membrane</keyword>
<feature type="domain" description="Tripartite ATP-independent periplasmic transporters DctQ component" evidence="10">
    <location>
        <begin position="29"/>
        <end position="149"/>
    </location>
</feature>
<dbReference type="KEGG" id="lit:FPZ52_00270"/>
<evidence type="ECO:0000259" key="10">
    <source>
        <dbReference type="Pfam" id="PF04290"/>
    </source>
</evidence>
<feature type="transmembrane region" description="Helical" evidence="9">
    <location>
        <begin position="133"/>
        <end position="157"/>
    </location>
</feature>
<comment type="function">
    <text evidence="9">Part of the tripartite ATP-independent periplasmic (TRAP) transport system.</text>
</comment>
<accession>A0A5B8IRF3</accession>
<feature type="transmembrane region" description="Helical" evidence="9">
    <location>
        <begin position="21"/>
        <end position="41"/>
    </location>
</feature>
<dbReference type="Pfam" id="PF04290">
    <property type="entry name" value="DctQ"/>
    <property type="match status" value="1"/>
</dbReference>